<evidence type="ECO:0000313" key="8">
    <source>
        <dbReference type="RefSeq" id="XP_033173918.1"/>
    </source>
</evidence>
<evidence type="ECO:0000256" key="5">
    <source>
        <dbReference type="ARBA" id="ARBA00023136"/>
    </source>
</evidence>
<evidence type="ECO:0000256" key="3">
    <source>
        <dbReference type="ARBA" id="ARBA00022692"/>
    </source>
</evidence>
<organism evidence="7 8">
    <name type="scientific">Drosophila mauritiana</name>
    <name type="common">Fruit fly</name>
    <dbReference type="NCBI Taxonomy" id="7226"/>
    <lineage>
        <taxon>Eukaryota</taxon>
        <taxon>Metazoa</taxon>
        <taxon>Ecdysozoa</taxon>
        <taxon>Arthropoda</taxon>
        <taxon>Hexapoda</taxon>
        <taxon>Insecta</taxon>
        <taxon>Pterygota</taxon>
        <taxon>Neoptera</taxon>
        <taxon>Endopterygota</taxon>
        <taxon>Diptera</taxon>
        <taxon>Brachycera</taxon>
        <taxon>Muscomorpha</taxon>
        <taxon>Ephydroidea</taxon>
        <taxon>Drosophilidae</taxon>
        <taxon>Drosophila</taxon>
        <taxon>Sophophora</taxon>
    </lineage>
</organism>
<dbReference type="AlphaFoldDB" id="A0A6P8KXQ3"/>
<evidence type="ECO:0000256" key="4">
    <source>
        <dbReference type="ARBA" id="ARBA00022989"/>
    </source>
</evidence>
<keyword evidence="5 6" id="KW-0472">Membrane</keyword>
<proteinExistence type="inferred from homology"/>
<feature type="transmembrane region" description="Helical" evidence="6">
    <location>
        <begin position="242"/>
        <end position="270"/>
    </location>
</feature>
<dbReference type="GeneID" id="117150891"/>
<feature type="transmembrane region" description="Helical" evidence="6">
    <location>
        <begin position="128"/>
        <end position="155"/>
    </location>
</feature>
<name>A0A6P8KXQ3_DROMA</name>
<comment type="similarity">
    <text evidence="2">Belongs to the SLC13A/DASS transporter (TC 2.A.47) family. NADC subfamily.</text>
</comment>
<feature type="transmembrane region" description="Helical" evidence="6">
    <location>
        <begin position="62"/>
        <end position="86"/>
    </location>
</feature>
<keyword evidence="3 6" id="KW-0812">Transmembrane</keyword>
<dbReference type="RefSeq" id="XP_033173918.1">
    <property type="nucleotide sequence ID" value="XM_033318027.1"/>
</dbReference>
<feature type="transmembrane region" description="Helical" evidence="6">
    <location>
        <begin position="30"/>
        <end position="56"/>
    </location>
</feature>
<dbReference type="Pfam" id="PF00939">
    <property type="entry name" value="Na_sulph_symp"/>
    <property type="match status" value="1"/>
</dbReference>
<feature type="transmembrane region" description="Helical" evidence="6">
    <location>
        <begin position="501"/>
        <end position="523"/>
    </location>
</feature>
<dbReference type="Proteomes" id="UP000515162">
    <property type="component" value="Chromosome 2L"/>
</dbReference>
<reference evidence="8" key="1">
    <citation type="submission" date="2025-08" db="UniProtKB">
        <authorList>
            <consortium name="RefSeq"/>
        </authorList>
    </citation>
    <scope>IDENTIFICATION</scope>
    <source>
        <strain evidence="8">Mau12</strain>
        <tissue evidence="8">Whole Body</tissue>
    </source>
</reference>
<dbReference type="GO" id="GO:0015137">
    <property type="term" value="F:citrate transmembrane transporter activity"/>
    <property type="evidence" value="ECO:0007669"/>
    <property type="project" value="TreeGrafter"/>
</dbReference>
<dbReference type="GO" id="GO:0015141">
    <property type="term" value="F:succinate transmembrane transporter activity"/>
    <property type="evidence" value="ECO:0007669"/>
    <property type="project" value="TreeGrafter"/>
</dbReference>
<feature type="transmembrane region" description="Helical" evidence="6">
    <location>
        <begin position="203"/>
        <end position="222"/>
    </location>
</feature>
<gene>
    <name evidence="8" type="primary">LOC117150891</name>
</gene>
<comment type="subcellular location">
    <subcellularLocation>
        <location evidence="1">Membrane</location>
        <topology evidence="1">Multi-pass membrane protein</topology>
    </subcellularLocation>
</comment>
<feature type="transmembrane region" description="Helical" evidence="6">
    <location>
        <begin position="341"/>
        <end position="362"/>
    </location>
</feature>
<evidence type="ECO:0000256" key="6">
    <source>
        <dbReference type="SAM" id="Phobius"/>
    </source>
</evidence>
<protein>
    <submittedName>
        <fullName evidence="8">Protein I'm not dead yet isoform X1</fullName>
    </submittedName>
</protein>
<evidence type="ECO:0000256" key="2">
    <source>
        <dbReference type="ARBA" id="ARBA00006772"/>
    </source>
</evidence>
<evidence type="ECO:0000256" key="1">
    <source>
        <dbReference type="ARBA" id="ARBA00004141"/>
    </source>
</evidence>
<dbReference type="InterPro" id="IPR001898">
    <property type="entry name" value="SLC13A/DASS"/>
</dbReference>
<dbReference type="PANTHER" id="PTHR10283:SF82">
    <property type="entry name" value="SOLUTE CARRIER FAMILY 13 MEMBER 2"/>
    <property type="match status" value="1"/>
</dbReference>
<dbReference type="GO" id="GO:0005886">
    <property type="term" value="C:plasma membrane"/>
    <property type="evidence" value="ECO:0007669"/>
    <property type="project" value="TreeGrafter"/>
</dbReference>
<feature type="transmembrane region" description="Helical" evidence="6">
    <location>
        <begin position="301"/>
        <end position="321"/>
    </location>
</feature>
<keyword evidence="4 6" id="KW-1133">Transmembrane helix</keyword>
<sequence>MAASLDYKPGDIPLEEQDDRRLFCKYHYKGALLLFIPILLAPILIGTPVLICRFIYLTLCLYLIYILNLMARGAAAFIYMVFIPIAGIASSKEISVSYYTDLIFFVYSGIFMGIMMDSSKLSERLAYIVISLVGGSLKFLQIFLTIAAAIVSILVNPTISAAFWMKISQAVMVEYDTAGLIKLNSEEKPYEVGAKPYPTRPVIGIYLTCCYAASLAASLSPIVNPNGVISDGFGGSLKVLEIAMLMAGPALLGLVVMIFWLQVLFLGLLGGSVKRDLAEMAGAKAGFKQAAAERKQALGPWGIYPILALSLILLMFVLVATRKPRIFTGWDSINHKAESGLSVAGIGMSILFFAIPANYIFCRYYVCRQPEKEGPANSLLSWKAVNNNTPWAEIFMLGAAFSFSYSSSACGLNTYLADSMSSDTKAFNMKNFICGALLGTLWTTLSPATTVAKLALPTMVTAGNSFSLPFATALHNQFLLPVSSPANTIIAGWGNVRPFQFLLGGSILALFMFCTIAGFTILFRTTVL</sequence>
<feature type="transmembrane region" description="Helical" evidence="6">
    <location>
        <begin position="98"/>
        <end position="116"/>
    </location>
</feature>
<accession>A0A6P8KXQ3</accession>
<dbReference type="PANTHER" id="PTHR10283">
    <property type="entry name" value="SOLUTE CARRIER FAMILY 13 MEMBER"/>
    <property type="match status" value="1"/>
</dbReference>
<evidence type="ECO:0000313" key="7">
    <source>
        <dbReference type="Proteomes" id="UP000515162"/>
    </source>
</evidence>
<keyword evidence="7" id="KW-1185">Reference proteome</keyword>